<comment type="subunit">
    <text evidence="3">Monomer.</text>
</comment>
<evidence type="ECO:0000256" key="13">
    <source>
        <dbReference type="SAM" id="SignalP"/>
    </source>
</evidence>
<gene>
    <name evidence="14" type="primary">lolB</name>
    <name evidence="14" type="ORF">EY643_03630</name>
</gene>
<dbReference type="Pfam" id="PF03550">
    <property type="entry name" value="LolB"/>
    <property type="match status" value="1"/>
</dbReference>
<keyword evidence="6 13" id="KW-0732">Signal</keyword>
<dbReference type="EMBL" id="CP036422">
    <property type="protein sequence ID" value="QFU74810.1"/>
    <property type="molecule type" value="Genomic_DNA"/>
</dbReference>
<evidence type="ECO:0000256" key="7">
    <source>
        <dbReference type="ARBA" id="ARBA00022927"/>
    </source>
</evidence>
<keyword evidence="15" id="KW-1185">Reference proteome</keyword>
<keyword evidence="7" id="KW-0653">Protein transport</keyword>
<evidence type="ECO:0000256" key="3">
    <source>
        <dbReference type="ARBA" id="ARBA00011245"/>
    </source>
</evidence>
<dbReference type="RefSeq" id="WP_152660918.1">
    <property type="nucleotide sequence ID" value="NZ_CP036422.1"/>
</dbReference>
<organism evidence="14 15">
    <name type="scientific">Halioglobus maricola</name>
    <dbReference type="NCBI Taxonomy" id="2601894"/>
    <lineage>
        <taxon>Bacteria</taxon>
        <taxon>Pseudomonadati</taxon>
        <taxon>Pseudomonadota</taxon>
        <taxon>Gammaproteobacteria</taxon>
        <taxon>Cellvibrionales</taxon>
        <taxon>Halieaceae</taxon>
        <taxon>Halioglobus</taxon>
    </lineage>
</organism>
<sequence length="198" mass="21959">MNTFLRISLLGQLLLLAACAGMAPAPPADWQSHRAQLQALDHFSASGKIALRTAEQAESANLLWQQMGKATHLRLQGPMGIAATTVDSDGDVIEVRRGDDYQRWTADTAPQSASWDLPLASLPYWLRGIPDPATAPEELRFTAESELPMSFSQQGWSIQYSSFGEFDGYTLPTRLEVSRADTWARIILRRWQNLAAND</sequence>
<feature type="chain" id="PRO_5024883275" description="Outer-membrane lipoprotein LolB" evidence="13">
    <location>
        <begin position="21"/>
        <end position="198"/>
    </location>
</feature>
<proteinExistence type="inferred from homology"/>
<dbReference type="InterPro" id="IPR004565">
    <property type="entry name" value="OM_lipoprot_LolB"/>
</dbReference>
<keyword evidence="8" id="KW-0472">Membrane</keyword>
<reference evidence="14 15" key="1">
    <citation type="submission" date="2019-02" db="EMBL/GenBank/DDBJ databases">
        <authorList>
            <person name="Li S.-H."/>
        </authorList>
    </citation>
    <scope>NUCLEOTIDE SEQUENCE [LARGE SCALE GENOMIC DNA]</scope>
    <source>
        <strain evidence="14 15">IMCC14385</strain>
    </source>
</reference>
<comment type="similarity">
    <text evidence="2">Belongs to the LolB family.</text>
</comment>
<evidence type="ECO:0000256" key="10">
    <source>
        <dbReference type="ARBA" id="ARBA00023186"/>
    </source>
</evidence>
<keyword evidence="5" id="KW-0813">Transport</keyword>
<keyword evidence="12 14" id="KW-0449">Lipoprotein</keyword>
<evidence type="ECO:0000256" key="4">
    <source>
        <dbReference type="ARBA" id="ARBA00016202"/>
    </source>
</evidence>
<dbReference type="Gene3D" id="2.50.20.10">
    <property type="entry name" value="Lipoprotein localisation LolA/LolB/LppX"/>
    <property type="match status" value="1"/>
</dbReference>
<evidence type="ECO:0000256" key="6">
    <source>
        <dbReference type="ARBA" id="ARBA00022729"/>
    </source>
</evidence>
<dbReference type="GO" id="GO:0009279">
    <property type="term" value="C:cell outer membrane"/>
    <property type="evidence" value="ECO:0007669"/>
    <property type="project" value="UniProtKB-SubCell"/>
</dbReference>
<evidence type="ECO:0000256" key="2">
    <source>
        <dbReference type="ARBA" id="ARBA00009696"/>
    </source>
</evidence>
<dbReference type="PROSITE" id="PS51257">
    <property type="entry name" value="PROKAR_LIPOPROTEIN"/>
    <property type="match status" value="1"/>
</dbReference>
<evidence type="ECO:0000256" key="5">
    <source>
        <dbReference type="ARBA" id="ARBA00022448"/>
    </source>
</evidence>
<evidence type="ECO:0000313" key="14">
    <source>
        <dbReference type="EMBL" id="QFU74810.1"/>
    </source>
</evidence>
<dbReference type="AlphaFoldDB" id="A0A5P9NG76"/>
<dbReference type="InterPro" id="IPR029046">
    <property type="entry name" value="LolA/LolB/LppX"/>
</dbReference>
<evidence type="ECO:0000313" key="15">
    <source>
        <dbReference type="Proteomes" id="UP000326287"/>
    </source>
</evidence>
<comment type="subcellular location">
    <subcellularLocation>
        <location evidence="1">Cell outer membrane</location>
        <topology evidence="1">Lipid-anchor</topology>
    </subcellularLocation>
</comment>
<accession>A0A5P9NG76</accession>
<dbReference type="SUPFAM" id="SSF89392">
    <property type="entry name" value="Prokaryotic lipoproteins and lipoprotein localization factors"/>
    <property type="match status" value="1"/>
</dbReference>
<name>A0A5P9NG76_9GAMM</name>
<evidence type="ECO:0000256" key="12">
    <source>
        <dbReference type="ARBA" id="ARBA00023288"/>
    </source>
</evidence>
<dbReference type="OrthoDB" id="9797618at2"/>
<keyword evidence="10" id="KW-0143">Chaperone</keyword>
<protein>
    <recommendedName>
        <fullName evidence="4">Outer-membrane lipoprotein LolB</fullName>
    </recommendedName>
</protein>
<evidence type="ECO:0000256" key="1">
    <source>
        <dbReference type="ARBA" id="ARBA00004459"/>
    </source>
</evidence>
<dbReference type="GO" id="GO:0015031">
    <property type="term" value="P:protein transport"/>
    <property type="evidence" value="ECO:0007669"/>
    <property type="project" value="UniProtKB-KW"/>
</dbReference>
<dbReference type="CDD" id="cd16326">
    <property type="entry name" value="LolB"/>
    <property type="match status" value="1"/>
</dbReference>
<dbReference type="Proteomes" id="UP000326287">
    <property type="component" value="Chromosome"/>
</dbReference>
<dbReference type="KEGG" id="halc:EY643_03630"/>
<feature type="signal peptide" evidence="13">
    <location>
        <begin position="1"/>
        <end position="20"/>
    </location>
</feature>
<dbReference type="NCBIfam" id="TIGR00548">
    <property type="entry name" value="lolB"/>
    <property type="match status" value="1"/>
</dbReference>
<keyword evidence="9" id="KW-0564">Palmitate</keyword>
<keyword evidence="11" id="KW-0998">Cell outer membrane</keyword>
<evidence type="ECO:0000256" key="9">
    <source>
        <dbReference type="ARBA" id="ARBA00023139"/>
    </source>
</evidence>
<evidence type="ECO:0000256" key="11">
    <source>
        <dbReference type="ARBA" id="ARBA00023237"/>
    </source>
</evidence>
<evidence type="ECO:0000256" key="8">
    <source>
        <dbReference type="ARBA" id="ARBA00023136"/>
    </source>
</evidence>